<name>A0A225WB95_9STRA</name>
<keyword evidence="2" id="KW-0347">Helicase</keyword>
<evidence type="ECO:0000313" key="3">
    <source>
        <dbReference type="Proteomes" id="UP000198211"/>
    </source>
</evidence>
<dbReference type="Pfam" id="PF14214">
    <property type="entry name" value="Helitron_like_N"/>
    <property type="match status" value="1"/>
</dbReference>
<feature type="domain" description="Helitron helicase-like" evidence="1">
    <location>
        <begin position="1"/>
        <end position="82"/>
    </location>
</feature>
<accession>A0A225WB95</accession>
<gene>
    <name evidence="2" type="ORF">PHMEG_00011431</name>
</gene>
<dbReference type="AlphaFoldDB" id="A0A225WB95"/>
<proteinExistence type="predicted"/>
<dbReference type="Proteomes" id="UP000198211">
    <property type="component" value="Unassembled WGS sequence"/>
</dbReference>
<evidence type="ECO:0000313" key="2">
    <source>
        <dbReference type="EMBL" id="OWZ15001.1"/>
    </source>
</evidence>
<keyword evidence="2" id="KW-0378">Hydrolase</keyword>
<keyword evidence="3" id="KW-1185">Reference proteome</keyword>
<protein>
    <submittedName>
        <fullName evidence="2">Helitron helicase</fullName>
    </submittedName>
</protein>
<keyword evidence="2" id="KW-0547">Nucleotide-binding</keyword>
<comment type="caution">
    <text evidence="2">The sequence shown here is derived from an EMBL/GenBank/DDBJ whole genome shotgun (WGS) entry which is preliminary data.</text>
</comment>
<dbReference type="EMBL" id="NBNE01001214">
    <property type="protein sequence ID" value="OWZ15001.1"/>
    <property type="molecule type" value="Genomic_DNA"/>
</dbReference>
<sequence length="82" mass="9371">MYQRFLDATAIFGETGAPSLFITMPCNPKLPEIKEKLRRGQKSSDRPDIDARVFMEKLKELNKDFDEGVLGIQAARVHVVEY</sequence>
<organism evidence="2 3">
    <name type="scientific">Phytophthora megakarya</name>
    <dbReference type="NCBI Taxonomy" id="4795"/>
    <lineage>
        <taxon>Eukaryota</taxon>
        <taxon>Sar</taxon>
        <taxon>Stramenopiles</taxon>
        <taxon>Oomycota</taxon>
        <taxon>Peronosporomycetes</taxon>
        <taxon>Peronosporales</taxon>
        <taxon>Peronosporaceae</taxon>
        <taxon>Phytophthora</taxon>
    </lineage>
</organism>
<dbReference type="GO" id="GO:0004386">
    <property type="term" value="F:helicase activity"/>
    <property type="evidence" value="ECO:0007669"/>
    <property type="project" value="UniProtKB-KW"/>
</dbReference>
<evidence type="ECO:0000259" key="1">
    <source>
        <dbReference type="Pfam" id="PF14214"/>
    </source>
</evidence>
<dbReference type="OrthoDB" id="120387at2759"/>
<dbReference type="STRING" id="4795.A0A225WB95"/>
<dbReference type="InterPro" id="IPR025476">
    <property type="entry name" value="Helitron_helicase-like"/>
</dbReference>
<reference evidence="3" key="1">
    <citation type="submission" date="2017-03" db="EMBL/GenBank/DDBJ databases">
        <title>Phytopthora megakarya and P. palmivora, two closely related causual agents of cacao black pod achieved similar genome size and gene model numbers by different mechanisms.</title>
        <authorList>
            <person name="Ali S."/>
            <person name="Shao J."/>
            <person name="Larry D.J."/>
            <person name="Kronmiller B."/>
            <person name="Shen D."/>
            <person name="Strem M.D."/>
            <person name="Melnick R.L."/>
            <person name="Guiltinan M.J."/>
            <person name="Tyler B.M."/>
            <person name="Meinhardt L.W."/>
            <person name="Bailey B.A."/>
        </authorList>
    </citation>
    <scope>NUCLEOTIDE SEQUENCE [LARGE SCALE GENOMIC DNA]</scope>
    <source>
        <strain evidence="3">zdho120</strain>
    </source>
</reference>
<keyword evidence="2" id="KW-0067">ATP-binding</keyword>